<evidence type="ECO:0000256" key="2">
    <source>
        <dbReference type="SAM" id="SignalP"/>
    </source>
</evidence>
<dbReference type="EMBL" id="JACHGG010000005">
    <property type="protein sequence ID" value="MBB6060525.1"/>
    <property type="molecule type" value="Genomic_DNA"/>
</dbReference>
<reference evidence="3 4" key="1">
    <citation type="submission" date="2020-08" db="EMBL/GenBank/DDBJ databases">
        <title>Genomic Encyclopedia of Type Strains, Phase IV (KMG-IV): sequencing the most valuable type-strain genomes for metagenomic binning, comparative biology and taxonomic classification.</title>
        <authorList>
            <person name="Goeker M."/>
        </authorList>
    </citation>
    <scope>NUCLEOTIDE SEQUENCE [LARGE SCALE GENOMIC DNA]</scope>
    <source>
        <strain evidence="3 4">DSM 26718</strain>
    </source>
</reference>
<feature type="chain" id="PRO_5030777233" description="Lipoprotein" evidence="2">
    <location>
        <begin position="20"/>
        <end position="215"/>
    </location>
</feature>
<evidence type="ECO:0008006" key="5">
    <source>
        <dbReference type="Google" id="ProtNLM"/>
    </source>
</evidence>
<sequence>MKKTLLLLSAAAAFTMASCSENKTGETTSTETTTSTTAPVTSTAYSSEAIERRADRISSDMATKMKFDEATRAKIRTAYVTRGQRIAELQTRYATDTAGMAAAMRDVYMNTDTELKTILTDPTQYSAYESSRMEYMDDRYMDDDASMSGSDMSSSSSMSDASGMEAGSAGGEGKLKVKRDGDIKIKDAEGNKLKMDADDGTVKAKPENGEKIKEE</sequence>
<proteinExistence type="predicted"/>
<evidence type="ECO:0000313" key="4">
    <source>
        <dbReference type="Proteomes" id="UP000532746"/>
    </source>
</evidence>
<organism evidence="3 4">
    <name type="scientific">Hymenobacter luteus</name>
    <dbReference type="NCBI Taxonomy" id="1411122"/>
    <lineage>
        <taxon>Bacteria</taxon>
        <taxon>Pseudomonadati</taxon>
        <taxon>Bacteroidota</taxon>
        <taxon>Cytophagia</taxon>
        <taxon>Cytophagales</taxon>
        <taxon>Hymenobacteraceae</taxon>
        <taxon>Hymenobacter</taxon>
    </lineage>
</organism>
<accession>A0A7W9T432</accession>
<gene>
    <name evidence="3" type="ORF">HNQ93_003399</name>
</gene>
<name>A0A7W9T432_9BACT</name>
<feature type="compositionally biased region" description="Low complexity" evidence="1">
    <location>
        <begin position="146"/>
        <end position="167"/>
    </location>
</feature>
<evidence type="ECO:0000313" key="3">
    <source>
        <dbReference type="EMBL" id="MBB6060525.1"/>
    </source>
</evidence>
<comment type="caution">
    <text evidence="3">The sequence shown here is derived from an EMBL/GenBank/DDBJ whole genome shotgun (WGS) entry which is preliminary data.</text>
</comment>
<dbReference type="RefSeq" id="WP_183404603.1">
    <property type="nucleotide sequence ID" value="NZ_JACHGG010000005.1"/>
</dbReference>
<evidence type="ECO:0000256" key="1">
    <source>
        <dbReference type="SAM" id="MobiDB-lite"/>
    </source>
</evidence>
<protein>
    <recommendedName>
        <fullName evidence="5">Lipoprotein</fullName>
    </recommendedName>
</protein>
<feature type="region of interest" description="Disordered" evidence="1">
    <location>
        <begin position="141"/>
        <end position="215"/>
    </location>
</feature>
<feature type="signal peptide" evidence="2">
    <location>
        <begin position="1"/>
        <end position="19"/>
    </location>
</feature>
<feature type="compositionally biased region" description="Basic and acidic residues" evidence="1">
    <location>
        <begin position="173"/>
        <end position="215"/>
    </location>
</feature>
<keyword evidence="2" id="KW-0732">Signal</keyword>
<keyword evidence="4" id="KW-1185">Reference proteome</keyword>
<dbReference type="PROSITE" id="PS51257">
    <property type="entry name" value="PROKAR_LIPOPROTEIN"/>
    <property type="match status" value="1"/>
</dbReference>
<dbReference type="Proteomes" id="UP000532746">
    <property type="component" value="Unassembled WGS sequence"/>
</dbReference>
<dbReference type="AlphaFoldDB" id="A0A7W9T432"/>